<evidence type="ECO:0000313" key="6">
    <source>
        <dbReference type="Proteomes" id="UP000176648"/>
    </source>
</evidence>
<reference evidence="5 6" key="1">
    <citation type="journal article" date="2016" name="Nat. Commun.">
        <title>Thousands of microbial genomes shed light on interconnected biogeochemical processes in an aquifer system.</title>
        <authorList>
            <person name="Anantharaman K."/>
            <person name="Brown C.T."/>
            <person name="Hug L.A."/>
            <person name="Sharon I."/>
            <person name="Castelle C.J."/>
            <person name="Probst A.J."/>
            <person name="Thomas B.C."/>
            <person name="Singh A."/>
            <person name="Wilkins M.J."/>
            <person name="Karaoz U."/>
            <person name="Brodie E.L."/>
            <person name="Williams K.H."/>
            <person name="Hubbard S.S."/>
            <person name="Banfield J.F."/>
        </authorList>
    </citation>
    <scope>NUCLEOTIDE SEQUENCE [LARGE SCALE GENOMIC DNA]</scope>
</reference>
<evidence type="ECO:0000256" key="1">
    <source>
        <dbReference type="ARBA" id="ARBA00009232"/>
    </source>
</evidence>
<dbReference type="GO" id="GO:0003677">
    <property type="term" value="F:DNA binding"/>
    <property type="evidence" value="ECO:0007669"/>
    <property type="project" value="InterPro"/>
</dbReference>
<evidence type="ECO:0000313" key="5">
    <source>
        <dbReference type="EMBL" id="OGY96798.1"/>
    </source>
</evidence>
<keyword evidence="3" id="KW-0378">Hydrolase</keyword>
<name>A0A1G2C5Y3_9BACT</name>
<dbReference type="HAMAP" id="MF_00527">
    <property type="entry name" value="3MGH"/>
    <property type="match status" value="1"/>
</dbReference>
<dbReference type="Gene3D" id="3.10.300.10">
    <property type="entry name" value="Methylpurine-DNA glycosylase (MPG)"/>
    <property type="match status" value="1"/>
</dbReference>
<dbReference type="Proteomes" id="UP000176648">
    <property type="component" value="Unassembled WGS sequence"/>
</dbReference>
<feature type="non-terminal residue" evidence="5">
    <location>
        <position position="1"/>
    </location>
</feature>
<organism evidence="5 6">
    <name type="scientific">Candidatus Liptonbacteria bacterium GWB1_49_6</name>
    <dbReference type="NCBI Taxonomy" id="1798644"/>
    <lineage>
        <taxon>Bacteria</taxon>
        <taxon>Candidatus Liptoniibacteriota</taxon>
    </lineage>
</organism>
<keyword evidence="4" id="KW-0234">DNA repair</keyword>
<evidence type="ECO:0000256" key="3">
    <source>
        <dbReference type="ARBA" id="ARBA00022801"/>
    </source>
</evidence>
<evidence type="ECO:0000256" key="2">
    <source>
        <dbReference type="ARBA" id="ARBA00022763"/>
    </source>
</evidence>
<dbReference type="PANTHER" id="PTHR10429">
    <property type="entry name" value="DNA-3-METHYLADENINE GLYCOSYLASE"/>
    <property type="match status" value="1"/>
</dbReference>
<dbReference type="InterPro" id="IPR003180">
    <property type="entry name" value="MPG"/>
</dbReference>
<proteinExistence type="inferred from homology"/>
<dbReference type="Pfam" id="PF02245">
    <property type="entry name" value="Pur_DNA_glyco"/>
    <property type="match status" value="1"/>
</dbReference>
<dbReference type="AlphaFoldDB" id="A0A1G2C5Y3"/>
<accession>A0A1G2C5Y3</accession>
<gene>
    <name evidence="5" type="ORF">A2122_02815</name>
</gene>
<dbReference type="PANTHER" id="PTHR10429:SF0">
    <property type="entry name" value="DNA-3-METHYLADENINE GLYCOSYLASE"/>
    <property type="match status" value="1"/>
</dbReference>
<dbReference type="NCBIfam" id="TIGR00567">
    <property type="entry name" value="3mg"/>
    <property type="match status" value="1"/>
</dbReference>
<dbReference type="SUPFAM" id="SSF50486">
    <property type="entry name" value="FMT C-terminal domain-like"/>
    <property type="match status" value="1"/>
</dbReference>
<dbReference type="GO" id="GO:0006284">
    <property type="term" value="P:base-excision repair"/>
    <property type="evidence" value="ECO:0007669"/>
    <property type="project" value="InterPro"/>
</dbReference>
<evidence type="ECO:0008006" key="7">
    <source>
        <dbReference type="Google" id="ProtNLM"/>
    </source>
</evidence>
<keyword evidence="2" id="KW-0227">DNA damage</keyword>
<dbReference type="InterPro" id="IPR011034">
    <property type="entry name" value="Formyl_transferase-like_C_sf"/>
</dbReference>
<dbReference type="EMBL" id="MHKU01000021">
    <property type="protein sequence ID" value="OGY96798.1"/>
    <property type="molecule type" value="Genomic_DNA"/>
</dbReference>
<sequence>LGKYLVRRMDGNPSTGLRAREIALMIMETEAYDGHKDKASHASRGQTPRNTPMFGQACTIYMYFTYGMHWMLNIVCGKAGYPAAVLIRGLQSEGKVFCTLDGSATTLRSGEMNTTSTPPRRVVASLLNGPAKLTKFLKIDKSLNNKPLGPKTGLWIEDRGVKVLPRHIQRTPRIGVAYAGEYAKKRWRFVLKTSKK</sequence>
<dbReference type="CDD" id="cd00540">
    <property type="entry name" value="AAG"/>
    <property type="match status" value="1"/>
</dbReference>
<protein>
    <recommendedName>
        <fullName evidence="7">3-methyladenine DNA glycosylase</fullName>
    </recommendedName>
</protein>
<evidence type="ECO:0000256" key="4">
    <source>
        <dbReference type="ARBA" id="ARBA00023204"/>
    </source>
</evidence>
<comment type="caution">
    <text evidence="5">The sequence shown here is derived from an EMBL/GenBank/DDBJ whole genome shotgun (WGS) entry which is preliminary data.</text>
</comment>
<dbReference type="GO" id="GO:0003905">
    <property type="term" value="F:alkylbase DNA N-glycosylase activity"/>
    <property type="evidence" value="ECO:0007669"/>
    <property type="project" value="InterPro"/>
</dbReference>
<dbReference type="InterPro" id="IPR036995">
    <property type="entry name" value="MPG_sf"/>
</dbReference>
<comment type="similarity">
    <text evidence="1">Belongs to the DNA glycosylase MPG family.</text>
</comment>